<evidence type="ECO:0000313" key="2">
    <source>
        <dbReference type="EMBL" id="CAC5387656.1"/>
    </source>
</evidence>
<proteinExistence type="predicted"/>
<feature type="region of interest" description="Disordered" evidence="1">
    <location>
        <begin position="46"/>
        <end position="73"/>
    </location>
</feature>
<dbReference type="EMBL" id="CACVKT020004018">
    <property type="protein sequence ID" value="CAC5387656.1"/>
    <property type="molecule type" value="Genomic_DNA"/>
</dbReference>
<reference evidence="2 3" key="1">
    <citation type="submission" date="2020-06" db="EMBL/GenBank/DDBJ databases">
        <authorList>
            <person name="Li R."/>
            <person name="Bekaert M."/>
        </authorList>
    </citation>
    <scope>NUCLEOTIDE SEQUENCE [LARGE SCALE GENOMIC DNA]</scope>
    <source>
        <strain evidence="3">wild</strain>
    </source>
</reference>
<sequence length="152" mass="17387">MEPAINVQTPEWTFDESAHYTEIIEDDNLQPTSQENDNSIMSMTNRDIDIVSAEQTSTSSDNDRDSSEYLDDGYEQPYTTLVVTDQIVACGHACEFLEEVSLPDKTNAHDDQENWNLNYDVNDFIETNDSVPPTYINPQMNKAEYINLSLYQ</sequence>
<name>A0A6J8BW25_MYTCO</name>
<dbReference type="OrthoDB" id="6130022at2759"/>
<organism evidence="2 3">
    <name type="scientific">Mytilus coruscus</name>
    <name type="common">Sea mussel</name>
    <dbReference type="NCBI Taxonomy" id="42192"/>
    <lineage>
        <taxon>Eukaryota</taxon>
        <taxon>Metazoa</taxon>
        <taxon>Spiralia</taxon>
        <taxon>Lophotrochozoa</taxon>
        <taxon>Mollusca</taxon>
        <taxon>Bivalvia</taxon>
        <taxon>Autobranchia</taxon>
        <taxon>Pteriomorphia</taxon>
        <taxon>Mytilida</taxon>
        <taxon>Mytiloidea</taxon>
        <taxon>Mytilidae</taxon>
        <taxon>Mytilinae</taxon>
        <taxon>Mytilus</taxon>
    </lineage>
</organism>
<evidence type="ECO:0000256" key="1">
    <source>
        <dbReference type="SAM" id="MobiDB-lite"/>
    </source>
</evidence>
<protein>
    <submittedName>
        <fullName evidence="2">Uncharacterized protein</fullName>
    </submittedName>
</protein>
<dbReference type="Proteomes" id="UP000507470">
    <property type="component" value="Unassembled WGS sequence"/>
</dbReference>
<dbReference type="AlphaFoldDB" id="A0A6J8BW25"/>
<keyword evidence="3" id="KW-1185">Reference proteome</keyword>
<accession>A0A6J8BW25</accession>
<evidence type="ECO:0000313" key="3">
    <source>
        <dbReference type="Proteomes" id="UP000507470"/>
    </source>
</evidence>
<gene>
    <name evidence="2" type="ORF">MCOR_22957</name>
</gene>